<sequence length="55" mass="6166">MKFVIAKPKPRNPFAAAARGRRAGSHRLGTGAQRQRSRQEVRQTLAQLDPRKDSP</sequence>
<gene>
    <name evidence="2" type="ORF">RXV79_02690</name>
</gene>
<dbReference type="EMBL" id="CP136336">
    <property type="protein sequence ID" value="WOB08971.1"/>
    <property type="molecule type" value="Genomic_DNA"/>
</dbReference>
<reference evidence="2 3" key="1">
    <citation type="submission" date="2023-10" db="EMBL/GenBank/DDBJ databases">
        <title>Bacteria for the degradation of biodegradable plastic PBAT(Polybutylene adipate terephthalate).</title>
        <authorList>
            <person name="Weon H.-Y."/>
            <person name="Yeon J."/>
        </authorList>
    </citation>
    <scope>NUCLEOTIDE SEQUENCE [LARGE SCALE GENOMIC DNA]</scope>
    <source>
        <strain evidence="2 3">SBD 7-3</strain>
    </source>
</reference>
<organism evidence="2 3">
    <name type="scientific">Piscinibacter gummiphilus</name>
    <dbReference type="NCBI Taxonomy" id="946333"/>
    <lineage>
        <taxon>Bacteria</taxon>
        <taxon>Pseudomonadati</taxon>
        <taxon>Pseudomonadota</taxon>
        <taxon>Betaproteobacteria</taxon>
        <taxon>Burkholderiales</taxon>
        <taxon>Sphaerotilaceae</taxon>
        <taxon>Piscinibacter</taxon>
    </lineage>
</organism>
<dbReference type="Proteomes" id="UP001303946">
    <property type="component" value="Chromosome"/>
</dbReference>
<name>A0ABZ0CVG9_9BURK</name>
<feature type="region of interest" description="Disordered" evidence="1">
    <location>
        <begin position="1"/>
        <end position="55"/>
    </location>
</feature>
<accession>A0ABZ0CVG9</accession>
<protein>
    <submittedName>
        <fullName evidence="2">Uncharacterized protein</fullName>
    </submittedName>
</protein>
<dbReference type="RefSeq" id="WP_316701903.1">
    <property type="nucleotide sequence ID" value="NZ_CP136336.1"/>
</dbReference>
<keyword evidence="3" id="KW-1185">Reference proteome</keyword>
<evidence type="ECO:0000313" key="2">
    <source>
        <dbReference type="EMBL" id="WOB08971.1"/>
    </source>
</evidence>
<evidence type="ECO:0000313" key="3">
    <source>
        <dbReference type="Proteomes" id="UP001303946"/>
    </source>
</evidence>
<evidence type="ECO:0000256" key="1">
    <source>
        <dbReference type="SAM" id="MobiDB-lite"/>
    </source>
</evidence>
<proteinExistence type="predicted"/>